<dbReference type="PROSITE" id="PS51350">
    <property type="entry name" value="PTS_HPR_DOM"/>
    <property type="match status" value="1"/>
</dbReference>
<proteinExistence type="predicted"/>
<reference evidence="3" key="1">
    <citation type="submission" date="2021-02" db="EMBL/GenBank/DDBJ databases">
        <authorList>
            <person name="Dougan E. K."/>
            <person name="Rhodes N."/>
            <person name="Thang M."/>
            <person name="Chan C."/>
        </authorList>
    </citation>
    <scope>NUCLEOTIDE SEQUENCE</scope>
</reference>
<feature type="chain" id="PRO_5032627827" description="HPr domain-containing protein" evidence="1">
    <location>
        <begin position="19"/>
        <end position="112"/>
    </location>
</feature>
<comment type="caution">
    <text evidence="3">The sequence shown here is derived from an EMBL/GenBank/DDBJ whole genome shotgun (WGS) entry which is preliminary data.</text>
</comment>
<dbReference type="Proteomes" id="UP000601435">
    <property type="component" value="Unassembled WGS sequence"/>
</dbReference>
<sequence>VLFTMAFLAALGPRAARTLAPVARGSVQVNRCFLSGSAVGLQARGAPRFAVAARSFGSSAKVAVIQDQQIPKDEEILPAVAGCKSHIPVLDHVSAISHSSPCKVPQNAKPSM</sequence>
<evidence type="ECO:0000313" key="3">
    <source>
        <dbReference type="EMBL" id="CAE7394904.1"/>
    </source>
</evidence>
<protein>
    <recommendedName>
        <fullName evidence="2">HPr domain-containing protein</fullName>
    </recommendedName>
</protein>
<evidence type="ECO:0000259" key="2">
    <source>
        <dbReference type="PROSITE" id="PS51350"/>
    </source>
</evidence>
<feature type="signal peptide" evidence="1">
    <location>
        <begin position="1"/>
        <end position="18"/>
    </location>
</feature>
<dbReference type="AlphaFoldDB" id="A0A812QMS2"/>
<accession>A0A812QMS2</accession>
<feature type="non-terminal residue" evidence="3">
    <location>
        <position position="112"/>
    </location>
</feature>
<feature type="domain" description="HPr" evidence="2">
    <location>
        <begin position="22"/>
        <end position="112"/>
    </location>
</feature>
<dbReference type="InterPro" id="IPR000032">
    <property type="entry name" value="HPr-like"/>
</dbReference>
<gene>
    <name evidence="3" type="ORF">SNEC2469_LOCUS10772</name>
</gene>
<organism evidence="3 4">
    <name type="scientific">Symbiodinium necroappetens</name>
    <dbReference type="NCBI Taxonomy" id="1628268"/>
    <lineage>
        <taxon>Eukaryota</taxon>
        <taxon>Sar</taxon>
        <taxon>Alveolata</taxon>
        <taxon>Dinophyceae</taxon>
        <taxon>Suessiales</taxon>
        <taxon>Symbiodiniaceae</taxon>
        <taxon>Symbiodinium</taxon>
    </lineage>
</organism>
<name>A0A812QMS2_9DINO</name>
<dbReference type="EMBL" id="CAJNJA010017131">
    <property type="protein sequence ID" value="CAE7394904.1"/>
    <property type="molecule type" value="Genomic_DNA"/>
</dbReference>
<evidence type="ECO:0000313" key="4">
    <source>
        <dbReference type="Proteomes" id="UP000601435"/>
    </source>
</evidence>
<keyword evidence="1" id="KW-0732">Signal</keyword>
<evidence type="ECO:0000256" key="1">
    <source>
        <dbReference type="SAM" id="SignalP"/>
    </source>
</evidence>
<keyword evidence="4" id="KW-1185">Reference proteome</keyword>
<dbReference type="OrthoDB" id="424033at2759"/>